<feature type="compositionally biased region" description="Polar residues" evidence="1">
    <location>
        <begin position="1099"/>
        <end position="1108"/>
    </location>
</feature>
<dbReference type="PROSITE" id="PS50878">
    <property type="entry name" value="RT_POL"/>
    <property type="match status" value="1"/>
</dbReference>
<feature type="region of interest" description="Disordered" evidence="1">
    <location>
        <begin position="1"/>
        <end position="161"/>
    </location>
</feature>
<feature type="region of interest" description="Disordered" evidence="1">
    <location>
        <begin position="181"/>
        <end position="221"/>
    </location>
</feature>
<feature type="domain" description="Reverse transcriptase" evidence="2">
    <location>
        <begin position="423"/>
        <end position="640"/>
    </location>
</feature>
<dbReference type="SMART" id="SM00355">
    <property type="entry name" value="ZnF_C2H2"/>
    <property type="match status" value="2"/>
</dbReference>
<dbReference type="PANTHER" id="PTHR48148">
    <property type="entry name" value="KERATINOCYTE PROLINE-RICH PROTEIN"/>
    <property type="match status" value="1"/>
</dbReference>
<evidence type="ECO:0000313" key="4">
    <source>
        <dbReference type="Proteomes" id="UP000001548"/>
    </source>
</evidence>
<gene>
    <name evidence="3" type="ORF">GL50803_0060001</name>
</gene>
<dbReference type="Pfam" id="PF00078">
    <property type="entry name" value="RVT_1"/>
    <property type="match status" value="1"/>
</dbReference>
<keyword evidence="4" id="KW-1185">Reference proteome</keyword>
<sequence length="1223" mass="130712">MRSALSAPSGTTEIGASSGPEPPNHAPTDSHRPLPRGTPDPMTLGDGNDASTTAMARPSSCEPLCGSHGPPSPQPGPGNSRSATDNSPNESSPVHGLQGSGASVARDASPPCLSNDLLPCGQEPLPIPDDGLPYDLGHDNSPSITDEQEARGADLPAPGGRTTVCERCGEVLPDSAAIDVHIGMHHPPPGSPSPSRSPSPLSGSAPPPAAAEPSPSPTPDPVFPYACSMCRARYKTERGLKAHIARLGHYLPLDATVPERIGVPSGSPSPELLRLLTDVFTEMAGRLPPVEALARFLSTCRRMEGSGRLPPAQSLLRKGLLGRAWQALLSETSSAARVPEPQGKEREAIVHELHPRPMPVSLPPVHHVLGPSPKITAKALLKELQAMRPVAAGPSGLGKPHLLHLCGAAGAAELFTSVLTTLFSSRNWAQLQPLCEFRLKLLPKSGGRWRPIAVQETLLVAFHRLLLRRTPALRKLPAWQLAFEHLAQMKAIRAAEELKRTHHLLTVDVRNAFNSVPHSVILFALRRAGVVQPTVAYIESFLAARHSSDLPAVPAGVPQGDPLSMAMFCQSLVWPVETYLGQYKVVAYADDLVIASEEAIPIDTVKSDAQSALSRIGLTVELSKCSSTQAGAISFMGTRVLKHSSFNLAQTSARRLHEHLAVLRASGLSLHDRLRLLSACVVPAVNYGPLVDDYPGPSPYADVDAQIVEEVATLLEIPEPLAKTLALTPRAKYGLGLVLPHHYYDEMHRQRQDMKAGVFRELRKKRLQDTAALRSFLPLALLGCAPLDNTQVLFIGDCLAGRYQRGRPMGTCCHCKQPFLPRHHLVCKAINGIHVARHDKILDALLACSRGRAGSVVRNPTIPVDHLQPDLVIGGGFGDLVVTVPWRLERSYALKAAKYRPLVLQGRAAHILPVVVGADGVLHHLSAAGLAFAGVDLARFMQEAAQVILWHYRLSALLYAGLRVERPVHRPAPAVSLPEPAPNEARATPPTPLTPAMWSPGTSPSVEIMADLSQHPDAAVPPPWGPAEVSSSITWGTDHPAQRMQTNAQTPSCAQGPPPRLHWMTTAPTMQEHPSRCTRPCRPSSSASVLPSRMPLMASTPSNASTRGASGHAWAPCPLSAAPQRERTPGPACRAVSPGTPRSHPRPLALSFGCASRPDRCDRCLAAMPYTLDQAGPGRTPPWMARHPPCLRLGTSSMGLVICPRRSPVFVCLSSRAAAVLGC</sequence>
<reference evidence="3 4" key="1">
    <citation type="journal article" date="2007" name="Science">
        <title>Genomic minimalism in the early diverging intestinal parasite Giardia lamblia.</title>
        <authorList>
            <person name="Morrison H.G."/>
            <person name="McArthur A.G."/>
            <person name="Gillin F.D."/>
            <person name="Aley S.B."/>
            <person name="Adam R.D."/>
            <person name="Olsen G.J."/>
            <person name="Best A.A."/>
            <person name="Cande W.Z."/>
            <person name="Chen F."/>
            <person name="Cipriano M.J."/>
            <person name="Davids B.J."/>
            <person name="Dawson S.C."/>
            <person name="Elmendorf H.G."/>
            <person name="Hehl A.B."/>
            <person name="Holder M.E."/>
            <person name="Huse S.M."/>
            <person name="Kim U.U."/>
            <person name="Lasek-Nesselquist E."/>
            <person name="Manning G."/>
            <person name="Nigam A."/>
            <person name="Nixon J.E."/>
            <person name="Palm D."/>
            <person name="Passamaneck N.E."/>
            <person name="Prabhu A."/>
            <person name="Reich C.I."/>
            <person name="Reiner D.S."/>
            <person name="Samuelson J."/>
            <person name="Svard S.G."/>
            <person name="Sogin M.L."/>
        </authorList>
    </citation>
    <scope>NUCLEOTIDE SEQUENCE [LARGE SCALE GENOMIC DNA]</scope>
    <source>
        <strain evidence="3 4">WB C6</strain>
    </source>
</reference>
<dbReference type="SUPFAM" id="SSF56672">
    <property type="entry name" value="DNA/RNA polymerases"/>
    <property type="match status" value="1"/>
</dbReference>
<feature type="region of interest" description="Disordered" evidence="1">
    <location>
        <begin position="973"/>
        <end position="1002"/>
    </location>
</feature>
<protein>
    <submittedName>
        <fullName evidence="3">Reverse transcriptase/endonuclease</fullName>
    </submittedName>
</protein>
<feature type="region of interest" description="Disordered" evidence="1">
    <location>
        <begin position="1015"/>
        <end position="1146"/>
    </location>
</feature>
<dbReference type="Proteomes" id="UP000001548">
    <property type="component" value="Unassembled WGS sequence"/>
</dbReference>
<feature type="compositionally biased region" description="Polar residues" evidence="1">
    <location>
        <begin position="1043"/>
        <end position="1053"/>
    </location>
</feature>
<organism evidence="3 4">
    <name type="scientific">Giardia intestinalis (strain ATCC 50803 / WB clone C6)</name>
    <name type="common">Giardia lamblia</name>
    <dbReference type="NCBI Taxonomy" id="184922"/>
    <lineage>
        <taxon>Eukaryota</taxon>
        <taxon>Metamonada</taxon>
        <taxon>Diplomonadida</taxon>
        <taxon>Hexamitidae</taxon>
        <taxon>Giardiinae</taxon>
        <taxon>Giardia</taxon>
    </lineage>
</organism>
<keyword evidence="3" id="KW-0695">RNA-directed DNA polymerase</keyword>
<comment type="caution">
    <text evidence="3">The sequence shown here is derived from an EMBL/GenBank/DDBJ whole genome shotgun (WGS) entry which is preliminary data.</text>
</comment>
<keyword evidence="3" id="KW-0548">Nucleotidyltransferase</keyword>
<name>A0A644F7F1_GIAIC</name>
<feature type="compositionally biased region" description="Pro residues" evidence="1">
    <location>
        <begin position="205"/>
        <end position="221"/>
    </location>
</feature>
<dbReference type="InterPro" id="IPR000477">
    <property type="entry name" value="RT_dom"/>
</dbReference>
<dbReference type="EMBL" id="AACB03000001">
    <property type="protein sequence ID" value="KAE8304591.1"/>
    <property type="molecule type" value="Genomic_DNA"/>
</dbReference>
<feature type="compositionally biased region" description="Pro residues" evidence="1">
    <location>
        <begin position="186"/>
        <end position="197"/>
    </location>
</feature>
<dbReference type="PANTHER" id="PTHR48148:SF2">
    <property type="entry name" value="PA14 DOMAIN-CONTAINING PROTEIN"/>
    <property type="match status" value="1"/>
</dbReference>
<proteinExistence type="predicted"/>
<dbReference type="InterPro" id="IPR043502">
    <property type="entry name" value="DNA/RNA_pol_sf"/>
</dbReference>
<dbReference type="CDD" id="cd01650">
    <property type="entry name" value="RT_nLTR_like"/>
    <property type="match status" value="1"/>
</dbReference>
<dbReference type="InterPro" id="IPR013087">
    <property type="entry name" value="Znf_C2H2_type"/>
</dbReference>
<dbReference type="AlphaFoldDB" id="A0A644F7F1"/>
<evidence type="ECO:0000259" key="2">
    <source>
        <dbReference type="PROSITE" id="PS50878"/>
    </source>
</evidence>
<keyword evidence="3" id="KW-0808">Transferase</keyword>
<accession>A0A644F7F1</accession>
<dbReference type="PROSITE" id="PS00028">
    <property type="entry name" value="ZINC_FINGER_C2H2_1"/>
    <property type="match status" value="1"/>
</dbReference>
<feature type="compositionally biased region" description="Low complexity" evidence="1">
    <location>
        <begin position="1077"/>
        <end position="1088"/>
    </location>
</feature>
<evidence type="ECO:0000313" key="3">
    <source>
        <dbReference type="EMBL" id="KAE8304591.1"/>
    </source>
</evidence>
<evidence type="ECO:0000256" key="1">
    <source>
        <dbReference type="SAM" id="MobiDB-lite"/>
    </source>
</evidence>
<dbReference type="GO" id="GO:0003964">
    <property type="term" value="F:RNA-directed DNA polymerase activity"/>
    <property type="evidence" value="ECO:0007669"/>
    <property type="project" value="UniProtKB-KW"/>
</dbReference>
<feature type="compositionally biased region" description="Polar residues" evidence="1">
    <location>
        <begin position="1"/>
        <end position="15"/>
    </location>
</feature>
<dbReference type="InParanoid" id="A0A644F7F1"/>
<feature type="compositionally biased region" description="Polar residues" evidence="1">
    <location>
        <begin position="83"/>
        <end position="92"/>
    </location>
</feature>